<evidence type="ECO:0000313" key="8">
    <source>
        <dbReference type="Proteomes" id="UP000245506"/>
    </source>
</evidence>
<dbReference type="Gene3D" id="2.40.10.340">
    <property type="entry name" value="Rod shape-determining protein MreC, domain 1"/>
    <property type="match status" value="1"/>
</dbReference>
<dbReference type="OrthoDB" id="9808025at2"/>
<dbReference type="InterPro" id="IPR055342">
    <property type="entry name" value="MreC_beta-barrel_core"/>
</dbReference>
<evidence type="ECO:0000256" key="5">
    <source>
        <dbReference type="PIRNR" id="PIRNR038471"/>
    </source>
</evidence>
<dbReference type="Gene3D" id="2.40.10.350">
    <property type="entry name" value="Rod shape-determining protein MreC, domain 2"/>
    <property type="match status" value="1"/>
</dbReference>
<comment type="function">
    <text evidence="5">Involved in formation and maintenance of cell shape.</text>
</comment>
<name>A0A317CDF4_9GAMM</name>
<dbReference type="GO" id="GO:0005886">
    <property type="term" value="C:plasma membrane"/>
    <property type="evidence" value="ECO:0007669"/>
    <property type="project" value="TreeGrafter"/>
</dbReference>
<gene>
    <name evidence="7" type="ORF">DKT75_08740</name>
</gene>
<evidence type="ECO:0000256" key="4">
    <source>
        <dbReference type="ARBA" id="ARBA00032089"/>
    </source>
</evidence>
<dbReference type="PANTHER" id="PTHR34138">
    <property type="entry name" value="CELL SHAPE-DETERMINING PROTEIN MREC"/>
    <property type="match status" value="1"/>
</dbReference>
<dbReference type="PANTHER" id="PTHR34138:SF1">
    <property type="entry name" value="CELL SHAPE-DETERMINING PROTEIN MREC"/>
    <property type="match status" value="1"/>
</dbReference>
<accession>A0A317CDF4</accession>
<keyword evidence="3 5" id="KW-0133">Cell shape</keyword>
<dbReference type="InterPro" id="IPR042175">
    <property type="entry name" value="Cell/Rod_MreC_2"/>
</dbReference>
<evidence type="ECO:0000256" key="1">
    <source>
        <dbReference type="ARBA" id="ARBA00009369"/>
    </source>
</evidence>
<dbReference type="InterPro" id="IPR007221">
    <property type="entry name" value="MreC"/>
</dbReference>
<dbReference type="AlphaFoldDB" id="A0A317CDF4"/>
<dbReference type="GO" id="GO:0008360">
    <property type="term" value="P:regulation of cell shape"/>
    <property type="evidence" value="ECO:0007669"/>
    <property type="project" value="UniProtKB-KW"/>
</dbReference>
<comment type="similarity">
    <text evidence="1 5">Belongs to the MreC family.</text>
</comment>
<dbReference type="PIRSF" id="PIRSF038471">
    <property type="entry name" value="MreC"/>
    <property type="match status" value="1"/>
</dbReference>
<evidence type="ECO:0000259" key="6">
    <source>
        <dbReference type="Pfam" id="PF04085"/>
    </source>
</evidence>
<evidence type="ECO:0000256" key="2">
    <source>
        <dbReference type="ARBA" id="ARBA00013855"/>
    </source>
</evidence>
<sequence length="272" mass="30390">MLSVTMVLMDYRDSSLSPIRTSLNIVLHPLQLAVDAPFQASREMREFFVNHATMKSENAKLQELVNIYAARDQKYHSIAQENIRFRKELNATQSVKERFMLAEILSVSRDPYRQTVRIDKGSKDGLYRGQVLLAGNSIYGQVFRVEPNSAVILQLTDTKHAIPVRNNRTGLGAIAVGSGRTNELEIKNVEANVDIRTGDTFFSSGLGQLFPADFPVAMVASVAYNPGDSFMRVKARTLVDFSKSREVILIWRSNHISVLRASDAEAEAAEKP</sequence>
<keyword evidence="8" id="KW-1185">Reference proteome</keyword>
<dbReference type="EMBL" id="QGKL01000027">
    <property type="protein sequence ID" value="PWQ96674.1"/>
    <property type="molecule type" value="Genomic_DNA"/>
</dbReference>
<proteinExistence type="inferred from homology"/>
<dbReference type="Proteomes" id="UP000245506">
    <property type="component" value="Unassembled WGS sequence"/>
</dbReference>
<feature type="domain" description="Rod shape-determining protein MreC beta-barrel core" evidence="6">
    <location>
        <begin position="104"/>
        <end position="251"/>
    </location>
</feature>
<evidence type="ECO:0000313" key="7">
    <source>
        <dbReference type="EMBL" id="PWQ96674.1"/>
    </source>
</evidence>
<dbReference type="NCBIfam" id="TIGR00219">
    <property type="entry name" value="mreC"/>
    <property type="match status" value="1"/>
</dbReference>
<organism evidence="7 8">
    <name type="scientific">Leucothrix arctica</name>
    <dbReference type="NCBI Taxonomy" id="1481894"/>
    <lineage>
        <taxon>Bacteria</taxon>
        <taxon>Pseudomonadati</taxon>
        <taxon>Pseudomonadota</taxon>
        <taxon>Gammaproteobacteria</taxon>
        <taxon>Thiotrichales</taxon>
        <taxon>Thiotrichaceae</taxon>
        <taxon>Leucothrix</taxon>
    </lineage>
</organism>
<reference evidence="7 8" key="1">
    <citation type="submission" date="2018-05" db="EMBL/GenBank/DDBJ databases">
        <title>Leucothrix arctica sp. nov., isolated from Arctic seawater.</title>
        <authorList>
            <person name="Choi A."/>
            <person name="Baek K."/>
        </authorList>
    </citation>
    <scope>NUCLEOTIDE SEQUENCE [LARGE SCALE GENOMIC DNA]</scope>
    <source>
        <strain evidence="7 8">IMCC9719</strain>
    </source>
</reference>
<dbReference type="Pfam" id="PF04085">
    <property type="entry name" value="MreC"/>
    <property type="match status" value="1"/>
</dbReference>
<dbReference type="InterPro" id="IPR042177">
    <property type="entry name" value="Cell/Rod_1"/>
</dbReference>
<comment type="caution">
    <text evidence="7">The sequence shown here is derived from an EMBL/GenBank/DDBJ whole genome shotgun (WGS) entry which is preliminary data.</text>
</comment>
<protein>
    <recommendedName>
        <fullName evidence="2 5">Cell shape-determining protein MreC</fullName>
    </recommendedName>
    <alternativeName>
        <fullName evidence="4 5">Cell shape protein MreC</fullName>
    </alternativeName>
</protein>
<evidence type="ECO:0000256" key="3">
    <source>
        <dbReference type="ARBA" id="ARBA00022960"/>
    </source>
</evidence>